<protein>
    <recommendedName>
        <fullName evidence="4">PasA protein</fullName>
    </recommendedName>
</protein>
<evidence type="ECO:0008006" key="4">
    <source>
        <dbReference type="Google" id="ProtNLM"/>
    </source>
</evidence>
<proteinExistence type="predicted"/>
<dbReference type="EMBL" id="AUVB01000057">
    <property type="protein sequence ID" value="KGE03376.1"/>
    <property type="molecule type" value="Genomic_DNA"/>
</dbReference>
<dbReference type="HOGENOM" id="CLU_1693070_0_0_6"/>
<dbReference type="RefSeq" id="WP_052094754.1">
    <property type="nucleotide sequence ID" value="NZ_KN234777.1"/>
</dbReference>
<gene>
    <name evidence="2" type="ORF">HRUBRA_02062</name>
</gene>
<feature type="region of interest" description="Disordered" evidence="1">
    <location>
        <begin position="63"/>
        <end position="84"/>
    </location>
</feature>
<organism evidence="2 3">
    <name type="scientific">Pseudohaliea rubra DSM 19751</name>
    <dbReference type="NCBI Taxonomy" id="1265313"/>
    <lineage>
        <taxon>Bacteria</taxon>
        <taxon>Pseudomonadati</taxon>
        <taxon>Pseudomonadota</taxon>
        <taxon>Gammaproteobacteria</taxon>
        <taxon>Cellvibrionales</taxon>
        <taxon>Halieaceae</taxon>
        <taxon>Pseudohaliea</taxon>
    </lineage>
</organism>
<evidence type="ECO:0000313" key="2">
    <source>
        <dbReference type="EMBL" id="KGE03376.1"/>
    </source>
</evidence>
<accession>A0A095XUK1</accession>
<evidence type="ECO:0000256" key="1">
    <source>
        <dbReference type="SAM" id="MobiDB-lite"/>
    </source>
</evidence>
<sequence length="155" mass="16816">MSRGRANHHLYLARLLIDGWESQRAAGAAPAAVLDAAHAPGVREQLIAAYGWYLLAVLDPTGDPAGPPPRRCGELPEPPAGKAMPSEVREFAQLEAEGWLAELLAPLPASLPTRSRMPGNLITAERAMPDSADARRWYRELLATLSRMNDSLEES</sequence>
<dbReference type="InterPro" id="IPR046493">
    <property type="entry name" value="DUF6586"/>
</dbReference>
<keyword evidence="3" id="KW-1185">Reference proteome</keyword>
<dbReference type="AlphaFoldDB" id="A0A095XUK1"/>
<dbReference type="OrthoDB" id="5731691at2"/>
<evidence type="ECO:0000313" key="3">
    <source>
        <dbReference type="Proteomes" id="UP000029640"/>
    </source>
</evidence>
<comment type="caution">
    <text evidence="2">The sequence shown here is derived from an EMBL/GenBank/DDBJ whole genome shotgun (WGS) entry which is preliminary data.</text>
</comment>
<dbReference type="Proteomes" id="UP000029640">
    <property type="component" value="Unassembled WGS sequence"/>
</dbReference>
<name>A0A095XUK1_9GAMM</name>
<reference evidence="2 3" key="1">
    <citation type="journal article" date="2014" name="Genome Announc.">
        <title>Genome Sequence of Gammaproteobacterial Pseudohaliea rubra Type Strain DSM 19751, Isolated from Coastal Seawater of the Mediterranean Sea.</title>
        <authorList>
            <person name="Spring S."/>
            <person name="Fiebig A."/>
            <person name="Riedel T."/>
            <person name="Goker M."/>
            <person name="Klenk H.P."/>
        </authorList>
    </citation>
    <scope>NUCLEOTIDE SEQUENCE [LARGE SCALE GENOMIC DNA]</scope>
    <source>
        <strain evidence="2 3">DSM 19751</strain>
    </source>
</reference>
<dbReference type="Pfam" id="PF20227">
    <property type="entry name" value="DUF6586"/>
    <property type="match status" value="1"/>
</dbReference>
<dbReference type="STRING" id="1265313.HRUBRA_02062"/>